<evidence type="ECO:0000259" key="8">
    <source>
        <dbReference type="PROSITE" id="PS50995"/>
    </source>
</evidence>
<dbReference type="SUPFAM" id="SSF46785">
    <property type="entry name" value="Winged helix' DNA-binding domain"/>
    <property type="match status" value="1"/>
</dbReference>
<evidence type="ECO:0000313" key="10">
    <source>
        <dbReference type="EMBL" id="MZH55245.1"/>
    </source>
</evidence>
<reference evidence="10" key="1">
    <citation type="journal article" date="2019" name="Nat. Med.">
        <title>A library of human gut bacterial isolates paired with longitudinal multiomics data enables mechanistic microbiome research.</title>
        <authorList>
            <person name="Poyet M."/>
            <person name="Groussin M."/>
            <person name="Gibbons S.M."/>
            <person name="Avila-Pacheco J."/>
            <person name="Jiang X."/>
            <person name="Kearney S.M."/>
            <person name="Perrotta A.R."/>
            <person name="Berdy B."/>
            <person name="Zhao S."/>
            <person name="Lieberman T.D."/>
            <person name="Swanson P.K."/>
            <person name="Smith M."/>
            <person name="Roesemann S."/>
            <person name="Alexander J.E."/>
            <person name="Rich S.A."/>
            <person name="Livny J."/>
            <person name="Vlamakis H."/>
            <person name="Clish C."/>
            <person name="Bullock K."/>
            <person name="Deik A."/>
            <person name="Scott J."/>
            <person name="Pierce K.A."/>
            <person name="Xavier R.J."/>
            <person name="Alm E.J."/>
        </authorList>
    </citation>
    <scope>NUCLEOTIDE SEQUENCE</scope>
    <source>
        <strain evidence="10">BIOML-A12</strain>
    </source>
</reference>
<evidence type="ECO:0000256" key="7">
    <source>
        <dbReference type="ARBA" id="ARBA00047207"/>
    </source>
</evidence>
<dbReference type="EMBL" id="JAKTMA010000009">
    <property type="protein sequence ID" value="MCR0232439.1"/>
    <property type="molecule type" value="Genomic_DNA"/>
</dbReference>
<dbReference type="InterPro" id="IPR036388">
    <property type="entry name" value="WH-like_DNA-bd_sf"/>
</dbReference>
<protein>
    <recommendedName>
        <fullName evidence="6">HTH-type transcriptional regulator SarZ</fullName>
    </recommendedName>
    <alternativeName>
        <fullName evidence="7">Staphylococcal accessory regulator Z</fullName>
    </alternativeName>
</protein>
<evidence type="ECO:0000313" key="9">
    <source>
        <dbReference type="EMBL" id="MCR0232439.1"/>
    </source>
</evidence>
<keyword evidence="4" id="KW-0804">Transcription</keyword>
<comment type="caution">
    <text evidence="9">The sequence shown here is derived from an EMBL/GenBank/DDBJ whole genome shotgun (WGS) entry which is preliminary data.</text>
</comment>
<dbReference type="Proteomes" id="UP001203972">
    <property type="component" value="Unassembled WGS sequence"/>
</dbReference>
<comment type="subcellular location">
    <subcellularLocation>
        <location evidence="1">Cytoplasm</location>
    </subcellularLocation>
</comment>
<dbReference type="PANTHER" id="PTHR42756">
    <property type="entry name" value="TRANSCRIPTIONAL REGULATOR, MARR"/>
    <property type="match status" value="1"/>
</dbReference>
<dbReference type="InterPro" id="IPR055166">
    <property type="entry name" value="Transc_reg_Sar_Rot_HTH"/>
</dbReference>
<gene>
    <name evidence="10" type="ORF">GT664_05565</name>
    <name evidence="9" type="ORF">MKC95_06630</name>
</gene>
<accession>A0AAP2UN18</accession>
<dbReference type="InterPro" id="IPR036390">
    <property type="entry name" value="WH_DNA-bd_sf"/>
</dbReference>
<dbReference type="SMART" id="SM00347">
    <property type="entry name" value="HTH_MARR"/>
    <property type="match status" value="1"/>
</dbReference>
<dbReference type="PANTHER" id="PTHR42756:SF1">
    <property type="entry name" value="TRANSCRIPTIONAL REPRESSOR OF EMRAB OPERON"/>
    <property type="match status" value="1"/>
</dbReference>
<evidence type="ECO:0000256" key="3">
    <source>
        <dbReference type="ARBA" id="ARBA00023125"/>
    </source>
</evidence>
<dbReference type="Gene3D" id="1.10.10.10">
    <property type="entry name" value="Winged helix-like DNA-binding domain superfamily/Winged helix DNA-binding domain"/>
    <property type="match status" value="1"/>
</dbReference>
<reference evidence="9" key="2">
    <citation type="journal article" date="2022" name="Clin. Infect. Dis.">
        <title>Association between Clostridium innocuum and antibiotic-associated diarrhea in adults and children: A cross-sectional study and comparative genomics analysis.</title>
        <authorList>
            <person name="Cherny K.E."/>
            <person name="Muscat E.B."/>
            <person name="Balaji A."/>
            <person name="Mukherjee J."/>
            <person name="Ozer E.A."/>
            <person name="Angarone M.P."/>
            <person name="Hauser A.R."/>
            <person name="Sichel J.S."/>
            <person name="Amponsah E."/>
            <person name="Kociolek L.K."/>
        </authorList>
    </citation>
    <scope>NUCLEOTIDE SEQUENCE</scope>
    <source>
        <strain evidence="9">NU1-AC-029v</strain>
    </source>
</reference>
<evidence type="ECO:0000256" key="2">
    <source>
        <dbReference type="ARBA" id="ARBA00023015"/>
    </source>
</evidence>
<dbReference type="Proteomes" id="UP000604383">
    <property type="component" value="Unassembled WGS sequence"/>
</dbReference>
<dbReference type="GO" id="GO:0005737">
    <property type="term" value="C:cytoplasm"/>
    <property type="evidence" value="ECO:0007669"/>
    <property type="project" value="UniProtKB-SubCell"/>
</dbReference>
<keyword evidence="2" id="KW-0805">Transcription regulation</keyword>
<dbReference type="PROSITE" id="PS50995">
    <property type="entry name" value="HTH_MARR_2"/>
    <property type="match status" value="1"/>
</dbReference>
<dbReference type="EMBL" id="WWTN01000007">
    <property type="protein sequence ID" value="MZH55245.1"/>
    <property type="molecule type" value="Genomic_DNA"/>
</dbReference>
<dbReference type="InterPro" id="IPR000835">
    <property type="entry name" value="HTH_MarR-typ"/>
</dbReference>
<feature type="domain" description="HTH marR-type" evidence="8">
    <location>
        <begin position="13"/>
        <end position="145"/>
    </location>
</feature>
<comment type="similarity">
    <text evidence="5">Belongs to the SarZ family.</text>
</comment>
<organism evidence="9 11">
    <name type="scientific">Clostridium innocuum</name>
    <dbReference type="NCBI Taxonomy" id="1522"/>
    <lineage>
        <taxon>Bacteria</taxon>
        <taxon>Bacillati</taxon>
        <taxon>Bacillota</taxon>
        <taxon>Clostridia</taxon>
        <taxon>Eubacteriales</taxon>
        <taxon>Clostridiaceae</taxon>
        <taxon>Clostridium</taxon>
    </lineage>
</organism>
<evidence type="ECO:0000256" key="5">
    <source>
        <dbReference type="ARBA" id="ARBA00046337"/>
    </source>
</evidence>
<dbReference type="GO" id="GO:0003700">
    <property type="term" value="F:DNA-binding transcription factor activity"/>
    <property type="evidence" value="ECO:0007669"/>
    <property type="project" value="InterPro"/>
</dbReference>
<sequence length="145" mass="16783">MNKDIQILTSEHNGLIGNLIHELDKKTLTVYNTALKEFNITFQQAMIILFIYVSKEEIYQKDIEKQMGLTNPSVTALMRNMISKDFVYRIQSIKDARYFHLHLTPKSLSMVDEIASKIIKTNKILLAPLSKEEVVTLQRLLCKLL</sequence>
<evidence type="ECO:0000256" key="1">
    <source>
        <dbReference type="ARBA" id="ARBA00004496"/>
    </source>
</evidence>
<keyword evidence="3" id="KW-0238">DNA-binding</keyword>
<dbReference type="AlphaFoldDB" id="A0AAP2UN18"/>
<dbReference type="GO" id="GO:0003677">
    <property type="term" value="F:DNA binding"/>
    <property type="evidence" value="ECO:0007669"/>
    <property type="project" value="UniProtKB-KW"/>
</dbReference>
<evidence type="ECO:0000256" key="6">
    <source>
        <dbReference type="ARBA" id="ARBA00047188"/>
    </source>
</evidence>
<dbReference type="Pfam" id="PF22381">
    <property type="entry name" value="Staph_reg_Sar_Rot"/>
    <property type="match status" value="1"/>
</dbReference>
<dbReference type="RefSeq" id="WP_008818609.1">
    <property type="nucleotide sequence ID" value="NZ_AP025565.1"/>
</dbReference>
<evidence type="ECO:0000256" key="4">
    <source>
        <dbReference type="ARBA" id="ARBA00023163"/>
    </source>
</evidence>
<proteinExistence type="inferred from homology"/>
<name>A0AAP2UN18_CLOIN</name>
<evidence type="ECO:0000313" key="11">
    <source>
        <dbReference type="Proteomes" id="UP001203972"/>
    </source>
</evidence>